<dbReference type="EMBL" id="BARS01009341">
    <property type="protein sequence ID" value="GAF73281.1"/>
    <property type="molecule type" value="Genomic_DNA"/>
</dbReference>
<reference evidence="1" key="1">
    <citation type="journal article" date="2014" name="Front. Microbiol.">
        <title>High frequency of phylogenetically diverse reductive dehalogenase-homologous genes in deep subseafloor sedimentary metagenomes.</title>
        <authorList>
            <person name="Kawai M."/>
            <person name="Futagami T."/>
            <person name="Toyoda A."/>
            <person name="Takaki Y."/>
            <person name="Nishi S."/>
            <person name="Hori S."/>
            <person name="Arai W."/>
            <person name="Tsubouchi T."/>
            <person name="Morono Y."/>
            <person name="Uchiyama I."/>
            <person name="Ito T."/>
            <person name="Fujiyama A."/>
            <person name="Inagaki F."/>
            <person name="Takami H."/>
        </authorList>
    </citation>
    <scope>NUCLEOTIDE SEQUENCE</scope>
    <source>
        <strain evidence="1">Expedition CK06-06</strain>
    </source>
</reference>
<sequence>KLNYVSSRGLSFTVDAELGVQEISCWSEGMLPSHITTFAGRTKKGVGIGATREQITAAYGQPNRTSTGSKGVIQNLHYDKLSAKFSLKEDKLISMILRAPK</sequence>
<organism evidence="1">
    <name type="scientific">marine sediment metagenome</name>
    <dbReference type="NCBI Taxonomy" id="412755"/>
    <lineage>
        <taxon>unclassified sequences</taxon>
        <taxon>metagenomes</taxon>
        <taxon>ecological metagenomes</taxon>
    </lineage>
</organism>
<gene>
    <name evidence="1" type="ORF">S01H1_17586</name>
</gene>
<dbReference type="AlphaFoldDB" id="X0SDR1"/>
<accession>X0SDR1</accession>
<feature type="non-terminal residue" evidence="1">
    <location>
        <position position="1"/>
    </location>
</feature>
<protein>
    <submittedName>
        <fullName evidence="1">Uncharacterized protein</fullName>
    </submittedName>
</protein>
<evidence type="ECO:0000313" key="1">
    <source>
        <dbReference type="EMBL" id="GAF73281.1"/>
    </source>
</evidence>
<proteinExistence type="predicted"/>
<name>X0SDR1_9ZZZZ</name>
<comment type="caution">
    <text evidence="1">The sequence shown here is derived from an EMBL/GenBank/DDBJ whole genome shotgun (WGS) entry which is preliminary data.</text>
</comment>